<dbReference type="EMBL" id="ML170172">
    <property type="protein sequence ID" value="TDL22958.1"/>
    <property type="molecule type" value="Genomic_DNA"/>
</dbReference>
<evidence type="ECO:0000259" key="1">
    <source>
        <dbReference type="Pfam" id="PF14214"/>
    </source>
</evidence>
<sequence length="397" mass="45380">MNVLCPCCKAYHWLGEQLKKSKKNQPTFGDCCLNGKIKLPVLQRPPPALHSLLIGDNVTSKEFREHIIGYNNALAFTSLGGKFDNSINQGRRGPWIYRLHGAMYHNSGGLLPREGKNPVYAQLYILDPREALRHRTHHNPDLNHVTLTDLQDMMIHHHQYATIYKEAYKIAQDHVSQHPAHLADVQIRLHFAAGSDQRTHNLPTADEVAAIIPGDGSEHLDPRDVVLHLHTGQFQHIHDSHPAYQTLHFVLWFPYGEHGWHENILFADGRAGERKRISQSDYYAYRLYPREGEADTLFRSGRLFQQWIVDSWATVEQDRLRFNKQNQEKLCADLYKGLVDAIPSDGNLDPNDIGKKYILPSSFTGSSRHMQQNFQDSMAITRNYGKPDAFVTMTANP</sequence>
<gene>
    <name evidence="2" type="ORF">BD410DRAFT_703287</name>
</gene>
<keyword evidence="3" id="KW-1185">Reference proteome</keyword>
<accession>A0A4Y7Q6W0</accession>
<dbReference type="PANTHER" id="PTHR45786">
    <property type="entry name" value="DNA BINDING PROTEIN-LIKE"/>
    <property type="match status" value="1"/>
</dbReference>
<dbReference type="OrthoDB" id="3366231at2759"/>
<evidence type="ECO:0000313" key="3">
    <source>
        <dbReference type="Proteomes" id="UP000294933"/>
    </source>
</evidence>
<feature type="non-terminal residue" evidence="2">
    <location>
        <position position="397"/>
    </location>
</feature>
<dbReference type="PANTHER" id="PTHR45786:SF74">
    <property type="entry name" value="ATP-DEPENDENT DNA HELICASE"/>
    <property type="match status" value="1"/>
</dbReference>
<proteinExistence type="predicted"/>
<dbReference type="Proteomes" id="UP000294933">
    <property type="component" value="Unassembled WGS sequence"/>
</dbReference>
<evidence type="ECO:0000313" key="2">
    <source>
        <dbReference type="EMBL" id="TDL22958.1"/>
    </source>
</evidence>
<dbReference type="Pfam" id="PF14214">
    <property type="entry name" value="Helitron_like_N"/>
    <property type="match status" value="1"/>
</dbReference>
<feature type="domain" description="Helitron helicase-like" evidence="1">
    <location>
        <begin position="282"/>
        <end position="397"/>
    </location>
</feature>
<reference evidence="2 3" key="1">
    <citation type="submission" date="2018-06" db="EMBL/GenBank/DDBJ databases">
        <title>A transcriptomic atlas of mushroom development highlights an independent origin of complex multicellularity.</title>
        <authorList>
            <consortium name="DOE Joint Genome Institute"/>
            <person name="Krizsan K."/>
            <person name="Almasi E."/>
            <person name="Merenyi Z."/>
            <person name="Sahu N."/>
            <person name="Viragh M."/>
            <person name="Koszo T."/>
            <person name="Mondo S."/>
            <person name="Kiss B."/>
            <person name="Balint B."/>
            <person name="Kues U."/>
            <person name="Barry K."/>
            <person name="Hegedus J.C."/>
            <person name="Henrissat B."/>
            <person name="Johnson J."/>
            <person name="Lipzen A."/>
            <person name="Ohm R."/>
            <person name="Nagy I."/>
            <person name="Pangilinan J."/>
            <person name="Yan J."/>
            <person name="Xiong Y."/>
            <person name="Grigoriev I.V."/>
            <person name="Hibbett D.S."/>
            <person name="Nagy L.G."/>
        </authorList>
    </citation>
    <scope>NUCLEOTIDE SEQUENCE [LARGE SCALE GENOMIC DNA]</scope>
    <source>
        <strain evidence="2 3">SZMC22713</strain>
    </source>
</reference>
<protein>
    <recommendedName>
        <fullName evidence="1">Helitron helicase-like domain-containing protein</fullName>
    </recommendedName>
</protein>
<organism evidence="2 3">
    <name type="scientific">Rickenella mellea</name>
    <dbReference type="NCBI Taxonomy" id="50990"/>
    <lineage>
        <taxon>Eukaryota</taxon>
        <taxon>Fungi</taxon>
        <taxon>Dikarya</taxon>
        <taxon>Basidiomycota</taxon>
        <taxon>Agaricomycotina</taxon>
        <taxon>Agaricomycetes</taxon>
        <taxon>Hymenochaetales</taxon>
        <taxon>Rickenellaceae</taxon>
        <taxon>Rickenella</taxon>
    </lineage>
</organism>
<name>A0A4Y7Q6W0_9AGAM</name>
<dbReference type="STRING" id="50990.A0A4Y7Q6W0"/>
<dbReference type="InterPro" id="IPR025476">
    <property type="entry name" value="Helitron_helicase-like"/>
</dbReference>
<dbReference type="VEuPathDB" id="FungiDB:BD410DRAFT_703287"/>
<dbReference type="AlphaFoldDB" id="A0A4Y7Q6W0"/>